<reference evidence="6" key="1">
    <citation type="journal article" date="2019" name="Int. J. Syst. Evol. Microbiol.">
        <title>The Global Catalogue of Microorganisms (GCM) 10K type strain sequencing project: providing services to taxonomists for standard genome sequencing and annotation.</title>
        <authorList>
            <consortium name="The Broad Institute Genomics Platform"/>
            <consortium name="The Broad Institute Genome Sequencing Center for Infectious Disease"/>
            <person name="Wu L."/>
            <person name="Ma J."/>
        </authorList>
    </citation>
    <scope>NUCLEOTIDE SEQUENCE [LARGE SCALE GENOMIC DNA]</scope>
    <source>
        <strain evidence="6">IBRC-M 10813</strain>
    </source>
</reference>
<name>A0ABV8JIA7_9BACL</name>
<sequence>MGPDQSFLYLYALIPEVEEQHTPLESFEGIDGKKAYAKRMGGITAVVCPVDSTVYSEKSLEERMNDLSWLQEKALHHHHSLLRLNEEYTVIPLKFCTLFQGEDRLSQVVEENRERVLSLFGKLTGTVEWNIKIFCDEIQLREYVTQNHPVVEEKRKELESLSPGRRFFEKKRLDQMVEEEMDREIARLCGEIHEGLKELSAESAVKRNWDREMSGRKEAMHWNSVYLLDTKQRSAFLEKAEACREEYRSIGLSIEPSGPWPSYHFASLQPKEGGAGAGTGERTVSK</sequence>
<protein>
    <submittedName>
        <fullName evidence="5">GvpL/GvpF family gas vesicle protein</fullName>
    </submittedName>
</protein>
<dbReference type="PANTHER" id="PTHR36852">
    <property type="entry name" value="PROTEIN GVPL 2"/>
    <property type="match status" value="1"/>
</dbReference>
<gene>
    <name evidence="5" type="ORF">ACFOUO_09060</name>
</gene>
<keyword evidence="1" id="KW-0304">Gas vesicle</keyword>
<comment type="similarity">
    <text evidence="3">Belongs to the gas vesicle GvpF/GvpL family.</text>
</comment>
<organism evidence="5 6">
    <name type="scientific">Salinithrix halophila</name>
    <dbReference type="NCBI Taxonomy" id="1485204"/>
    <lineage>
        <taxon>Bacteria</taxon>
        <taxon>Bacillati</taxon>
        <taxon>Bacillota</taxon>
        <taxon>Bacilli</taxon>
        <taxon>Bacillales</taxon>
        <taxon>Thermoactinomycetaceae</taxon>
        <taxon>Salinithrix</taxon>
    </lineage>
</organism>
<dbReference type="RefSeq" id="WP_380704366.1">
    <property type="nucleotide sequence ID" value="NZ_JBHSAP010000009.1"/>
</dbReference>
<feature type="region of interest" description="Disordered" evidence="4">
    <location>
        <begin position="267"/>
        <end position="286"/>
    </location>
</feature>
<evidence type="ECO:0000256" key="3">
    <source>
        <dbReference type="ARBA" id="ARBA00035643"/>
    </source>
</evidence>
<dbReference type="Proteomes" id="UP001595843">
    <property type="component" value="Unassembled WGS sequence"/>
</dbReference>
<dbReference type="InterPro" id="IPR009430">
    <property type="entry name" value="GvpL/GvpF"/>
</dbReference>
<evidence type="ECO:0000256" key="4">
    <source>
        <dbReference type="SAM" id="MobiDB-lite"/>
    </source>
</evidence>
<evidence type="ECO:0000313" key="5">
    <source>
        <dbReference type="EMBL" id="MFC4076961.1"/>
    </source>
</evidence>
<dbReference type="EMBL" id="JBHSAP010000009">
    <property type="protein sequence ID" value="MFC4076961.1"/>
    <property type="molecule type" value="Genomic_DNA"/>
</dbReference>
<evidence type="ECO:0000256" key="2">
    <source>
        <dbReference type="ARBA" id="ARBA00035108"/>
    </source>
</evidence>
<dbReference type="Pfam" id="PF06386">
    <property type="entry name" value="GvpL_GvpF"/>
    <property type="match status" value="1"/>
</dbReference>
<accession>A0ABV8JIA7</accession>
<dbReference type="PANTHER" id="PTHR36852:SF1">
    <property type="entry name" value="PROTEIN GVPL 2"/>
    <property type="match status" value="1"/>
</dbReference>
<comment type="subcellular location">
    <subcellularLocation>
        <location evidence="2">Gas vesicle</location>
    </subcellularLocation>
</comment>
<proteinExistence type="inferred from homology"/>
<evidence type="ECO:0000313" key="6">
    <source>
        <dbReference type="Proteomes" id="UP001595843"/>
    </source>
</evidence>
<keyword evidence="6" id="KW-1185">Reference proteome</keyword>
<comment type="caution">
    <text evidence="5">The sequence shown here is derived from an EMBL/GenBank/DDBJ whole genome shotgun (WGS) entry which is preliminary data.</text>
</comment>
<evidence type="ECO:0000256" key="1">
    <source>
        <dbReference type="ARBA" id="ARBA00022987"/>
    </source>
</evidence>